<dbReference type="SUPFAM" id="SSF52540">
    <property type="entry name" value="P-loop containing nucleoside triphosphate hydrolases"/>
    <property type="match status" value="1"/>
</dbReference>
<organism evidence="1 2">
    <name type="scientific">Funneliformis caledonium</name>
    <dbReference type="NCBI Taxonomy" id="1117310"/>
    <lineage>
        <taxon>Eukaryota</taxon>
        <taxon>Fungi</taxon>
        <taxon>Fungi incertae sedis</taxon>
        <taxon>Mucoromycota</taxon>
        <taxon>Glomeromycotina</taxon>
        <taxon>Glomeromycetes</taxon>
        <taxon>Glomerales</taxon>
        <taxon>Glomeraceae</taxon>
        <taxon>Funneliformis</taxon>
    </lineage>
</organism>
<comment type="caution">
    <text evidence="1">The sequence shown here is derived from an EMBL/GenBank/DDBJ whole genome shotgun (WGS) entry which is preliminary data.</text>
</comment>
<dbReference type="EMBL" id="CAJVPQ010002770">
    <property type="protein sequence ID" value="CAG8607972.1"/>
    <property type="molecule type" value="Genomic_DNA"/>
</dbReference>
<dbReference type="OrthoDB" id="10041966at2759"/>
<sequence>MIITIGISGASCADIGHLVTENFPKFDNITSRRFFQETNLANGECPDAIDFNSFISTLCELRTSASLVKTFKSKKVQIRKNVESTELDNLTLNLNAKVQNVLMQTENELYFVFIDGFLLYVNPDVIKQLDIKLFLKADYDTVKKRRETEYGKKLLGRRWVDPPNYFDQMVWPNYIKANDHIINRSGGENDLLNDLIVLESNSLSTLSENIEKVVKVILEKLSK</sequence>
<keyword evidence="2" id="KW-1185">Reference proteome</keyword>
<reference evidence="1" key="1">
    <citation type="submission" date="2021-06" db="EMBL/GenBank/DDBJ databases">
        <authorList>
            <person name="Kallberg Y."/>
            <person name="Tangrot J."/>
            <person name="Rosling A."/>
        </authorList>
    </citation>
    <scope>NUCLEOTIDE SEQUENCE</scope>
    <source>
        <strain evidence="1">UK204</strain>
    </source>
</reference>
<accession>A0A9N9CLH3</accession>
<dbReference type="Proteomes" id="UP000789570">
    <property type="component" value="Unassembled WGS sequence"/>
</dbReference>
<proteinExistence type="predicted"/>
<dbReference type="AlphaFoldDB" id="A0A9N9CLH3"/>
<protein>
    <submittedName>
        <fullName evidence="1">13816_t:CDS:1</fullName>
    </submittedName>
</protein>
<name>A0A9N9CLH3_9GLOM</name>
<gene>
    <name evidence="1" type="ORF">FCALED_LOCUS8923</name>
</gene>
<evidence type="ECO:0000313" key="1">
    <source>
        <dbReference type="EMBL" id="CAG8607972.1"/>
    </source>
</evidence>
<dbReference type="Gene3D" id="3.40.50.300">
    <property type="entry name" value="P-loop containing nucleotide triphosphate hydrolases"/>
    <property type="match status" value="1"/>
</dbReference>
<evidence type="ECO:0000313" key="2">
    <source>
        <dbReference type="Proteomes" id="UP000789570"/>
    </source>
</evidence>
<dbReference type="InterPro" id="IPR027417">
    <property type="entry name" value="P-loop_NTPase"/>
</dbReference>